<feature type="compositionally biased region" description="Basic residues" evidence="1">
    <location>
        <begin position="394"/>
        <end position="405"/>
    </location>
</feature>
<name>A0A6T2BWM3_9EUGL</name>
<gene>
    <name evidence="2" type="ORF">EGYM00163_LOCUS28905</name>
    <name evidence="3" type="ORF">EGYM00163_LOCUS28906</name>
</gene>
<evidence type="ECO:0000313" key="2">
    <source>
        <dbReference type="EMBL" id="CAE0817737.1"/>
    </source>
</evidence>
<dbReference type="AlphaFoldDB" id="A0A6T2BWM3"/>
<feature type="compositionally biased region" description="Acidic residues" evidence="1">
    <location>
        <begin position="321"/>
        <end position="355"/>
    </location>
</feature>
<protein>
    <recommendedName>
        <fullName evidence="4">Guanine nucleotide-binding protein subunit beta-like protein</fullName>
    </recommendedName>
</protein>
<dbReference type="InterPro" id="IPR037379">
    <property type="entry name" value="WDR74/Nsa1"/>
</dbReference>
<reference evidence="2" key="1">
    <citation type="submission" date="2021-01" db="EMBL/GenBank/DDBJ databases">
        <authorList>
            <person name="Corre E."/>
            <person name="Pelletier E."/>
            <person name="Niang G."/>
            <person name="Scheremetjew M."/>
            <person name="Finn R."/>
            <person name="Kale V."/>
            <person name="Holt S."/>
            <person name="Cochrane G."/>
            <person name="Meng A."/>
            <person name="Brown T."/>
            <person name="Cohen L."/>
        </authorList>
    </citation>
    <scope>NUCLEOTIDE SEQUENCE</scope>
    <source>
        <strain evidence="2">CCMP1594</strain>
    </source>
</reference>
<dbReference type="InterPro" id="IPR036322">
    <property type="entry name" value="WD40_repeat_dom_sf"/>
</dbReference>
<dbReference type="EMBL" id="HBJA01082803">
    <property type="protein sequence ID" value="CAE0817737.1"/>
    <property type="molecule type" value="Transcribed_RNA"/>
</dbReference>
<organism evidence="2">
    <name type="scientific">Eutreptiella gymnastica</name>
    <dbReference type="NCBI Taxonomy" id="73025"/>
    <lineage>
        <taxon>Eukaryota</taxon>
        <taxon>Discoba</taxon>
        <taxon>Euglenozoa</taxon>
        <taxon>Euglenida</taxon>
        <taxon>Spirocuta</taxon>
        <taxon>Euglenophyceae</taxon>
        <taxon>Eutreptiales</taxon>
        <taxon>Eutreptiaceae</taxon>
        <taxon>Eutreptiella</taxon>
    </lineage>
</organism>
<dbReference type="InterPro" id="IPR015943">
    <property type="entry name" value="WD40/YVTN_repeat-like_dom_sf"/>
</dbReference>
<dbReference type="GO" id="GO:0030687">
    <property type="term" value="C:preribosome, large subunit precursor"/>
    <property type="evidence" value="ECO:0007669"/>
    <property type="project" value="TreeGrafter"/>
</dbReference>
<dbReference type="GO" id="GO:0042273">
    <property type="term" value="P:ribosomal large subunit biogenesis"/>
    <property type="evidence" value="ECO:0007669"/>
    <property type="project" value="InterPro"/>
</dbReference>
<evidence type="ECO:0000313" key="3">
    <source>
        <dbReference type="EMBL" id="CAE0817738.1"/>
    </source>
</evidence>
<dbReference type="PANTHER" id="PTHR16038">
    <property type="entry name" value="NOP SEVEN ASSOCIATED PROTEIN 1"/>
    <property type="match status" value="1"/>
</dbReference>
<proteinExistence type="predicted"/>
<accession>A0A6T2BWM3</accession>
<dbReference type="PANTHER" id="PTHR16038:SF4">
    <property type="entry name" value="WD REPEAT-CONTAINING PROTEIN 74"/>
    <property type="match status" value="1"/>
</dbReference>
<dbReference type="EMBL" id="HBJA01082804">
    <property type="protein sequence ID" value="CAE0817738.1"/>
    <property type="molecule type" value="Transcribed_RNA"/>
</dbReference>
<dbReference type="SUPFAM" id="SSF50978">
    <property type="entry name" value="WD40 repeat-like"/>
    <property type="match status" value="1"/>
</dbReference>
<feature type="compositionally biased region" description="Basic residues" evidence="1">
    <location>
        <begin position="430"/>
        <end position="443"/>
    </location>
</feature>
<dbReference type="GO" id="GO:0005730">
    <property type="term" value="C:nucleolus"/>
    <property type="evidence" value="ECO:0007669"/>
    <property type="project" value="InterPro"/>
</dbReference>
<evidence type="ECO:0000256" key="1">
    <source>
        <dbReference type="SAM" id="MobiDB-lite"/>
    </source>
</evidence>
<feature type="compositionally biased region" description="Basic and acidic residues" evidence="1">
    <location>
        <begin position="368"/>
        <end position="393"/>
    </location>
</feature>
<dbReference type="Gene3D" id="2.130.10.10">
    <property type="entry name" value="YVTN repeat-like/Quinoprotein amine dehydrogenase"/>
    <property type="match status" value="1"/>
</dbReference>
<sequence length="443" mass="49420">MCFGDEAQRDIMVAQNDGNLTKLTIARSGGLTASNVTRRICVPTRGGLMSDVSHGQERILSMSEDGTLEILKLEDPDGPDRRKITVPAPIENCAYQQGVIAFGGRHNDLKLFNLAVERVSWRAQNVDNNFLNMRQPIYVAATCFWRPDTPNMIAVGTGHGHLRVYDLRGPKKPVIDTKVTEYGDCRPTCIAKHHKFFESEVMLGDTMGNIYCVETRKCAKRVVTSGKLRPSSTGSIRAMALHPQQPCIASAGLGRKVLVHDIRERALITKAYGKHKMTAVLFSKEPAFIDKYRIGRDGNVYDDLWNYLDSAKKRKTKSANDDAEDEEKDDDEEGNVNDEDAEEENDEDEDGAEDEEKGKEQKKKAKKDKAAEHKKVEEVWKEVAAKEQEDKERKQKTKKAKRKCSTSKSVDSAPAGESGDGNGVQQSLPPKKKKRKVSKPVTS</sequence>
<feature type="region of interest" description="Disordered" evidence="1">
    <location>
        <begin position="313"/>
        <end position="443"/>
    </location>
</feature>
<evidence type="ECO:0008006" key="4">
    <source>
        <dbReference type="Google" id="ProtNLM"/>
    </source>
</evidence>